<dbReference type="OrthoDB" id="34999at2759"/>
<organism evidence="5 6">
    <name type="scientific">Monoraphidium neglectum</name>
    <dbReference type="NCBI Taxonomy" id="145388"/>
    <lineage>
        <taxon>Eukaryota</taxon>
        <taxon>Viridiplantae</taxon>
        <taxon>Chlorophyta</taxon>
        <taxon>core chlorophytes</taxon>
        <taxon>Chlorophyceae</taxon>
        <taxon>CS clade</taxon>
        <taxon>Sphaeropleales</taxon>
        <taxon>Selenastraceae</taxon>
        <taxon>Monoraphidium</taxon>
    </lineage>
</organism>
<dbReference type="Proteomes" id="UP000054498">
    <property type="component" value="Unassembled WGS sequence"/>
</dbReference>
<evidence type="ECO:0000256" key="1">
    <source>
        <dbReference type="ARBA" id="ARBA00012825"/>
    </source>
</evidence>
<sequence length="181" mass="19984">MSVNVKTLMDVAQRTQMVLDRMAFEADPEAFLESCKAEQDKLTDKLLSARSRLTKVKISKQLQILISDICSRLEVDGLRGDLVVNRAAKALVAFEGRDTVTQDDVARVISSCLNHRLRKDPLDPIDSGTKVAILFRRLTDPEFVKREEEAKKKKADAEAKAAAAAPKKAGAWGGLPPAVRR</sequence>
<gene>
    <name evidence="5" type="ORF">MNEG_12369</name>
</gene>
<dbReference type="RefSeq" id="XP_013894613.1">
    <property type="nucleotide sequence ID" value="XM_014039159.1"/>
</dbReference>
<dbReference type="EMBL" id="KK103430">
    <property type="protein sequence ID" value="KIY95593.1"/>
    <property type="molecule type" value="Genomic_DNA"/>
</dbReference>
<dbReference type="InterPro" id="IPR041628">
    <property type="entry name" value="ChlI/MoxR_AAA_lid"/>
</dbReference>
<evidence type="ECO:0000313" key="6">
    <source>
        <dbReference type="Proteomes" id="UP000054498"/>
    </source>
</evidence>
<dbReference type="GeneID" id="25729724"/>
<dbReference type="STRING" id="145388.A0A0D2KII6"/>
<dbReference type="GO" id="GO:0016851">
    <property type="term" value="F:magnesium chelatase activity"/>
    <property type="evidence" value="ECO:0007669"/>
    <property type="project" value="UniProtKB-EC"/>
</dbReference>
<dbReference type="GO" id="GO:0015995">
    <property type="term" value="P:chlorophyll biosynthetic process"/>
    <property type="evidence" value="ECO:0007669"/>
    <property type="project" value="TreeGrafter"/>
</dbReference>
<protein>
    <recommendedName>
        <fullName evidence="1">magnesium chelatase</fullName>
        <ecNumber evidence="1">6.6.1.1</ecNumber>
    </recommendedName>
</protein>
<accession>A0A0D2KII6</accession>
<dbReference type="PANTHER" id="PTHR32039:SF9">
    <property type="entry name" value="MAGNESIUM-CHELATASE SUBUNIT CHLI-2, CHLOROPLASTIC"/>
    <property type="match status" value="1"/>
</dbReference>
<reference evidence="5 6" key="1">
    <citation type="journal article" date="2013" name="BMC Genomics">
        <title>Reconstruction of the lipid metabolism for the microalga Monoraphidium neglectum from its genome sequence reveals characteristics suitable for biofuel production.</title>
        <authorList>
            <person name="Bogen C."/>
            <person name="Al-Dilaimi A."/>
            <person name="Albersmeier A."/>
            <person name="Wichmann J."/>
            <person name="Grundmann M."/>
            <person name="Rupp O."/>
            <person name="Lauersen K.J."/>
            <person name="Blifernez-Klassen O."/>
            <person name="Kalinowski J."/>
            <person name="Goesmann A."/>
            <person name="Mussgnug J.H."/>
            <person name="Kruse O."/>
        </authorList>
    </citation>
    <scope>NUCLEOTIDE SEQUENCE [LARGE SCALE GENOMIC DNA]</scope>
    <source>
        <strain evidence="5 6">SAG 48.87</strain>
    </source>
</reference>
<name>A0A0D2KII6_9CHLO</name>
<evidence type="ECO:0000256" key="2">
    <source>
        <dbReference type="ARBA" id="ARBA00023444"/>
    </source>
</evidence>
<evidence type="ECO:0000256" key="3">
    <source>
        <dbReference type="SAM" id="MobiDB-lite"/>
    </source>
</evidence>
<feature type="region of interest" description="Disordered" evidence="3">
    <location>
        <begin position="149"/>
        <end position="181"/>
    </location>
</feature>
<keyword evidence="6" id="KW-1185">Reference proteome</keyword>
<dbReference type="SUPFAM" id="SSF52540">
    <property type="entry name" value="P-loop containing nucleoside triphosphate hydrolases"/>
    <property type="match status" value="1"/>
</dbReference>
<feature type="compositionally biased region" description="Basic and acidic residues" evidence="3">
    <location>
        <begin position="149"/>
        <end position="159"/>
    </location>
</feature>
<comment type="pathway">
    <text evidence="2">Porphyrin-containing compound metabolism.</text>
</comment>
<proteinExistence type="predicted"/>
<dbReference type="EC" id="6.6.1.1" evidence="1"/>
<dbReference type="AlphaFoldDB" id="A0A0D2KII6"/>
<feature type="domain" description="ChlI/MoxR AAA lid" evidence="4">
    <location>
        <begin position="66"/>
        <end position="125"/>
    </location>
</feature>
<dbReference type="Gene3D" id="1.10.8.80">
    <property type="entry name" value="Magnesium chelatase subunit I, C-Terminal domain"/>
    <property type="match status" value="1"/>
</dbReference>
<evidence type="ECO:0000313" key="5">
    <source>
        <dbReference type="EMBL" id="KIY95593.1"/>
    </source>
</evidence>
<dbReference type="PANTHER" id="PTHR32039">
    <property type="entry name" value="MAGNESIUM-CHELATASE SUBUNIT CHLI"/>
    <property type="match status" value="1"/>
</dbReference>
<dbReference type="GO" id="GO:0009570">
    <property type="term" value="C:chloroplast stroma"/>
    <property type="evidence" value="ECO:0007669"/>
    <property type="project" value="TreeGrafter"/>
</dbReference>
<dbReference type="KEGG" id="mng:MNEG_12369"/>
<dbReference type="Pfam" id="PF17863">
    <property type="entry name" value="AAA_lid_2"/>
    <property type="match status" value="1"/>
</dbReference>
<dbReference type="InterPro" id="IPR045006">
    <property type="entry name" value="CHLI-like"/>
</dbReference>
<feature type="compositionally biased region" description="Low complexity" evidence="3">
    <location>
        <begin position="160"/>
        <end position="170"/>
    </location>
</feature>
<keyword evidence="5" id="KW-0436">Ligase</keyword>
<dbReference type="InterPro" id="IPR027417">
    <property type="entry name" value="P-loop_NTPase"/>
</dbReference>
<evidence type="ECO:0000259" key="4">
    <source>
        <dbReference type="Pfam" id="PF17863"/>
    </source>
</evidence>